<accession>A0A7G3B4Z7</accession>
<dbReference type="SMART" id="SM00355">
    <property type="entry name" value="ZnF_C2H2"/>
    <property type="match status" value="3"/>
</dbReference>
<keyword evidence="5" id="KW-0862">Zinc</keyword>
<evidence type="ECO:0000256" key="8">
    <source>
        <dbReference type="SAM" id="MobiDB-lite"/>
    </source>
</evidence>
<evidence type="ECO:0000256" key="2">
    <source>
        <dbReference type="ARBA" id="ARBA00022723"/>
    </source>
</evidence>
<feature type="compositionally biased region" description="Basic and acidic residues" evidence="8">
    <location>
        <begin position="1"/>
        <end position="15"/>
    </location>
</feature>
<evidence type="ECO:0000256" key="7">
    <source>
        <dbReference type="PROSITE-ProRule" id="PRU00042"/>
    </source>
</evidence>
<organism evidence="10">
    <name type="scientific">Lutzomyia longipalpis</name>
    <name type="common">Sand fly</name>
    <dbReference type="NCBI Taxonomy" id="7200"/>
    <lineage>
        <taxon>Eukaryota</taxon>
        <taxon>Metazoa</taxon>
        <taxon>Ecdysozoa</taxon>
        <taxon>Arthropoda</taxon>
        <taxon>Hexapoda</taxon>
        <taxon>Insecta</taxon>
        <taxon>Pterygota</taxon>
        <taxon>Neoptera</taxon>
        <taxon>Endopterygota</taxon>
        <taxon>Diptera</taxon>
        <taxon>Nematocera</taxon>
        <taxon>Psychodoidea</taxon>
        <taxon>Psychodidae</taxon>
        <taxon>Lutzomyia</taxon>
        <taxon>Lutzomyia</taxon>
    </lineage>
</organism>
<dbReference type="GO" id="GO:0005634">
    <property type="term" value="C:nucleus"/>
    <property type="evidence" value="ECO:0007669"/>
    <property type="project" value="UniProtKB-SubCell"/>
</dbReference>
<evidence type="ECO:0000256" key="4">
    <source>
        <dbReference type="ARBA" id="ARBA00022771"/>
    </source>
</evidence>
<evidence type="ECO:0000256" key="1">
    <source>
        <dbReference type="ARBA" id="ARBA00004123"/>
    </source>
</evidence>
<sequence length="201" mass="22897">MIHQLQRDKERERPQVDTPTRTNNLKRPPPPLMLAPHLLGTKRPKDILSSRKYLNSTLTGGISNNNNSSSTNNNIAIPSHCVTEGEHSAALSGILLRNEGHVRLSGGPRVEYGKSKKIHKCDADGCDKVYTKSSHLKAHKRTHTGEKPYVCTWEGCVWRFARSDELTRHYRKHTGLRPFCCKMCTRSFSRSDHLALHMRRH</sequence>
<evidence type="ECO:0000259" key="9">
    <source>
        <dbReference type="PROSITE" id="PS50157"/>
    </source>
</evidence>
<dbReference type="Gene3D" id="3.30.160.60">
    <property type="entry name" value="Classic Zinc Finger"/>
    <property type="match status" value="3"/>
</dbReference>
<dbReference type="GO" id="GO:0008270">
    <property type="term" value="F:zinc ion binding"/>
    <property type="evidence" value="ECO:0007669"/>
    <property type="project" value="UniProtKB-KW"/>
</dbReference>
<protein>
    <recommendedName>
        <fullName evidence="9">C2H2-type domain-containing protein</fullName>
    </recommendedName>
</protein>
<keyword evidence="2" id="KW-0479">Metal-binding</keyword>
<dbReference type="FunFam" id="3.30.160.60:FF:000021">
    <property type="entry name" value="Basic krueppel-like factor 3"/>
    <property type="match status" value="1"/>
</dbReference>
<dbReference type="FunFam" id="3.30.160.60:FF:000065">
    <property type="entry name" value="B-cell CLL/lymphoma 6, member B"/>
    <property type="match status" value="1"/>
</dbReference>
<dbReference type="GO" id="GO:0000981">
    <property type="term" value="F:DNA-binding transcription factor activity, RNA polymerase II-specific"/>
    <property type="evidence" value="ECO:0007669"/>
    <property type="project" value="TreeGrafter"/>
</dbReference>
<dbReference type="AlphaFoldDB" id="A0A7G3B4Z7"/>
<keyword evidence="6" id="KW-0539">Nucleus</keyword>
<feature type="region of interest" description="Disordered" evidence="8">
    <location>
        <begin position="1"/>
        <end position="33"/>
    </location>
</feature>
<proteinExistence type="predicted"/>
<dbReference type="EMBL" id="GITU01010390">
    <property type="protein sequence ID" value="MBC1179093.1"/>
    <property type="molecule type" value="Transcribed_RNA"/>
</dbReference>
<dbReference type="PROSITE" id="PS00028">
    <property type="entry name" value="ZINC_FINGER_C2H2_1"/>
    <property type="match status" value="3"/>
</dbReference>
<keyword evidence="3" id="KW-0677">Repeat</keyword>
<dbReference type="Pfam" id="PF00096">
    <property type="entry name" value="zf-C2H2"/>
    <property type="match status" value="3"/>
</dbReference>
<dbReference type="PANTHER" id="PTHR23235:SF48">
    <property type="entry name" value="KRUEPPEL-LIKE FACTOR 3"/>
    <property type="match status" value="1"/>
</dbReference>
<name>A0A7G3B4Z7_LUTLO</name>
<feature type="domain" description="C2H2-type" evidence="9">
    <location>
        <begin position="179"/>
        <end position="201"/>
    </location>
</feature>
<keyword evidence="4 7" id="KW-0863">Zinc-finger</keyword>
<dbReference type="PROSITE" id="PS50157">
    <property type="entry name" value="ZINC_FINGER_C2H2_2"/>
    <property type="match status" value="3"/>
</dbReference>
<dbReference type="InterPro" id="IPR013087">
    <property type="entry name" value="Znf_C2H2_type"/>
</dbReference>
<dbReference type="VEuPathDB" id="VectorBase:LLONM1_004166"/>
<dbReference type="FunFam" id="3.30.160.60:FF:000018">
    <property type="entry name" value="Krueppel-like factor 15"/>
    <property type="match status" value="1"/>
</dbReference>
<reference evidence="10" key="1">
    <citation type="journal article" date="2020" name="BMC">
        <title>Leishmania infection induces a limited differential gene expression in the sand fly midgut.</title>
        <authorList>
            <person name="Coutinho-Abreu I.V."/>
            <person name="Serafim T.D."/>
            <person name="Meneses C."/>
            <person name="Kamhawi S."/>
            <person name="Oliveira F."/>
            <person name="Valenzuela J.G."/>
        </authorList>
    </citation>
    <scope>NUCLEOTIDE SEQUENCE</scope>
    <source>
        <strain evidence="10">Jacobina</strain>
        <tissue evidence="10">Midgut</tissue>
    </source>
</reference>
<dbReference type="SUPFAM" id="SSF57667">
    <property type="entry name" value="beta-beta-alpha zinc fingers"/>
    <property type="match status" value="2"/>
</dbReference>
<feature type="domain" description="C2H2-type" evidence="9">
    <location>
        <begin position="149"/>
        <end position="178"/>
    </location>
</feature>
<evidence type="ECO:0000256" key="6">
    <source>
        <dbReference type="ARBA" id="ARBA00023242"/>
    </source>
</evidence>
<dbReference type="GO" id="GO:0000978">
    <property type="term" value="F:RNA polymerase II cis-regulatory region sequence-specific DNA binding"/>
    <property type="evidence" value="ECO:0007669"/>
    <property type="project" value="TreeGrafter"/>
</dbReference>
<evidence type="ECO:0000256" key="5">
    <source>
        <dbReference type="ARBA" id="ARBA00022833"/>
    </source>
</evidence>
<evidence type="ECO:0000313" key="10">
    <source>
        <dbReference type="EMBL" id="MBC1179093.1"/>
    </source>
</evidence>
<feature type="domain" description="C2H2-type" evidence="9">
    <location>
        <begin position="119"/>
        <end position="148"/>
    </location>
</feature>
<comment type="subcellular location">
    <subcellularLocation>
        <location evidence="1">Nucleus</location>
    </subcellularLocation>
</comment>
<dbReference type="InterPro" id="IPR036236">
    <property type="entry name" value="Znf_C2H2_sf"/>
</dbReference>
<dbReference type="PANTHER" id="PTHR23235">
    <property type="entry name" value="KRUEPPEL-LIKE TRANSCRIPTION FACTOR"/>
    <property type="match status" value="1"/>
</dbReference>
<evidence type="ECO:0000256" key="3">
    <source>
        <dbReference type="ARBA" id="ARBA00022737"/>
    </source>
</evidence>